<evidence type="ECO:0000313" key="2">
    <source>
        <dbReference type="Proteomes" id="UP000250272"/>
    </source>
</evidence>
<dbReference type="KEGG" id="tbs:A3L01_03875"/>
<dbReference type="GeneID" id="33325880"/>
<reference evidence="1 2" key="1">
    <citation type="submission" date="2016-04" db="EMBL/GenBank/DDBJ databases">
        <title>Complete genome sequence of Thermococcus barossii type strain SHCK-94.</title>
        <authorList>
            <person name="Oger P.M."/>
        </authorList>
    </citation>
    <scope>NUCLEOTIDE SEQUENCE [LARGE SCALE GENOMIC DNA]</scope>
    <source>
        <strain evidence="1 2">SHCK-94</strain>
    </source>
</reference>
<keyword evidence="2" id="KW-1185">Reference proteome</keyword>
<evidence type="ECO:0000313" key="1">
    <source>
        <dbReference type="EMBL" id="ASJ04546.1"/>
    </source>
</evidence>
<organism evidence="1 2">
    <name type="scientific">Thermococcus barossii</name>
    <dbReference type="NCBI Taxonomy" id="54077"/>
    <lineage>
        <taxon>Archaea</taxon>
        <taxon>Methanobacteriati</taxon>
        <taxon>Methanobacteriota</taxon>
        <taxon>Thermococci</taxon>
        <taxon>Thermococcales</taxon>
        <taxon>Thermococcaceae</taxon>
        <taxon>Thermococcus</taxon>
    </lineage>
</organism>
<dbReference type="Proteomes" id="UP000250272">
    <property type="component" value="Chromosome"/>
</dbReference>
<sequence length="137" mass="16403">MGFFSSLKKAASNVSKQLRHKKFELRAKELAEKWDRIKFYRPEIGIEIGNETYWYPINRVWIDKVEVGLFRKSYLDKVFVEYSEPVVYDEEEEEDEGWFSYEEDTTKTKSFGLNDKVQIRFTMADYEKLVSKEGEIL</sequence>
<dbReference type="RefSeq" id="WP_088864569.1">
    <property type="nucleotide sequence ID" value="NZ_CP015101.1"/>
</dbReference>
<dbReference type="AlphaFoldDB" id="A0A2Z2MF53"/>
<dbReference type="OrthoDB" id="101157at2157"/>
<name>A0A2Z2MF53_9EURY</name>
<gene>
    <name evidence="1" type="ORF">A3L01_03875</name>
</gene>
<accession>A0A2Z2MF53</accession>
<protein>
    <submittedName>
        <fullName evidence="1">Uncharacterized protein</fullName>
    </submittedName>
</protein>
<proteinExistence type="predicted"/>
<dbReference type="EMBL" id="CP015101">
    <property type="protein sequence ID" value="ASJ04546.1"/>
    <property type="molecule type" value="Genomic_DNA"/>
</dbReference>